<dbReference type="PANTHER" id="PTHR11738">
    <property type="entry name" value="MHC CLASS I NK CELL RECEPTOR"/>
    <property type="match status" value="1"/>
</dbReference>
<evidence type="ECO:0000256" key="11">
    <source>
        <dbReference type="SAM" id="MobiDB-lite"/>
    </source>
</evidence>
<keyword evidence="8" id="KW-1015">Disulfide bond</keyword>
<dbReference type="InterPro" id="IPR007110">
    <property type="entry name" value="Ig-like_dom"/>
</dbReference>
<evidence type="ECO:0000256" key="12">
    <source>
        <dbReference type="SAM" id="Phobius"/>
    </source>
</evidence>
<dbReference type="Pfam" id="PF13895">
    <property type="entry name" value="Ig_2"/>
    <property type="match status" value="1"/>
</dbReference>
<dbReference type="GO" id="GO:0002764">
    <property type="term" value="P:immune response-regulating signaling pathway"/>
    <property type="evidence" value="ECO:0007669"/>
    <property type="project" value="TreeGrafter"/>
</dbReference>
<evidence type="ECO:0000259" key="14">
    <source>
        <dbReference type="PROSITE" id="PS50835"/>
    </source>
</evidence>
<evidence type="ECO:0000256" key="4">
    <source>
        <dbReference type="ARBA" id="ARBA00022729"/>
    </source>
</evidence>
<reference evidence="16" key="1">
    <citation type="submission" date="2025-08" db="UniProtKB">
        <authorList>
            <consortium name="RefSeq"/>
        </authorList>
    </citation>
    <scope>IDENTIFICATION</scope>
    <source>
        <tissue evidence="16">Spleen</tissue>
    </source>
</reference>
<dbReference type="RefSeq" id="XP_033701695.1">
    <property type="nucleotide sequence ID" value="XM_033845804.1"/>
</dbReference>
<evidence type="ECO:0000256" key="10">
    <source>
        <dbReference type="ARBA" id="ARBA00023319"/>
    </source>
</evidence>
<protein>
    <submittedName>
        <fullName evidence="16">Leukocyte immunoglobulin-like receptor subfamily B member 3 isoform X1</fullName>
    </submittedName>
</protein>
<feature type="compositionally biased region" description="Basic residues" evidence="11">
    <location>
        <begin position="474"/>
        <end position="487"/>
    </location>
</feature>
<dbReference type="PANTHER" id="PTHR11738:SF179">
    <property type="entry name" value="LEUKOCYTE IMMUNOGLOBULIN-LIKE RECEPTOR SUBFAMILY A MEMBER 5"/>
    <property type="match status" value="1"/>
</dbReference>
<evidence type="ECO:0000256" key="6">
    <source>
        <dbReference type="ARBA" id="ARBA00022989"/>
    </source>
</evidence>
<evidence type="ECO:0000256" key="7">
    <source>
        <dbReference type="ARBA" id="ARBA00023136"/>
    </source>
</evidence>
<dbReference type="Gene3D" id="2.60.40.10">
    <property type="entry name" value="Immunoglobulins"/>
    <property type="match status" value="4"/>
</dbReference>
<feature type="signal peptide" evidence="13">
    <location>
        <begin position="1"/>
        <end position="23"/>
    </location>
</feature>
<feature type="region of interest" description="Disordered" evidence="11">
    <location>
        <begin position="474"/>
        <end position="527"/>
    </location>
</feature>
<name>A0A6J3QGY2_TURTR</name>
<dbReference type="OrthoDB" id="9427497at2759"/>
<accession>A0A6J3QGY2</accession>
<evidence type="ECO:0000256" key="13">
    <source>
        <dbReference type="SAM" id="SignalP"/>
    </source>
</evidence>
<dbReference type="PROSITE" id="PS50835">
    <property type="entry name" value="IG_LIKE"/>
    <property type="match status" value="2"/>
</dbReference>
<dbReference type="Pfam" id="PF13927">
    <property type="entry name" value="Ig_3"/>
    <property type="match status" value="1"/>
</dbReference>
<dbReference type="InterPro" id="IPR013783">
    <property type="entry name" value="Ig-like_fold"/>
</dbReference>
<feature type="chain" id="PRO_5026949317" evidence="13">
    <location>
        <begin position="24"/>
        <end position="655"/>
    </location>
</feature>
<feature type="domain" description="Ig-like" evidence="14">
    <location>
        <begin position="330"/>
        <end position="424"/>
    </location>
</feature>
<keyword evidence="6 12" id="KW-1133">Transmembrane helix</keyword>
<keyword evidence="7 12" id="KW-0472">Membrane</keyword>
<dbReference type="SMART" id="SM00408">
    <property type="entry name" value="IGc2"/>
    <property type="match status" value="3"/>
</dbReference>
<feature type="transmembrane region" description="Helical" evidence="12">
    <location>
        <begin position="445"/>
        <end position="466"/>
    </location>
</feature>
<keyword evidence="4 13" id="KW-0732">Signal</keyword>
<evidence type="ECO:0000313" key="15">
    <source>
        <dbReference type="Proteomes" id="UP000245320"/>
    </source>
</evidence>
<dbReference type="Proteomes" id="UP000245320">
    <property type="component" value="Chromosome 19"/>
</dbReference>
<gene>
    <name evidence="16" type="primary">LOC101333314</name>
</gene>
<comment type="subcellular location">
    <subcellularLocation>
        <location evidence="1">Cell membrane</location>
        <topology evidence="1">Single-pass membrane protein</topology>
    </subcellularLocation>
</comment>
<keyword evidence="2" id="KW-1003">Cell membrane</keyword>
<dbReference type="GO" id="GO:0019221">
    <property type="term" value="P:cytokine-mediated signaling pathway"/>
    <property type="evidence" value="ECO:0007669"/>
    <property type="project" value="TreeGrafter"/>
</dbReference>
<dbReference type="AlphaFoldDB" id="A0A6J3QGY2"/>
<keyword evidence="15" id="KW-1185">Reference proteome</keyword>
<dbReference type="GO" id="GO:0005886">
    <property type="term" value="C:plasma membrane"/>
    <property type="evidence" value="ECO:0007669"/>
    <property type="project" value="UniProtKB-SubCell"/>
</dbReference>
<keyword evidence="10" id="KW-0393">Immunoglobulin domain</keyword>
<evidence type="ECO:0000256" key="2">
    <source>
        <dbReference type="ARBA" id="ARBA00022475"/>
    </source>
</evidence>
<dbReference type="SMART" id="SM00409">
    <property type="entry name" value="IG"/>
    <property type="match status" value="4"/>
</dbReference>
<dbReference type="InterPro" id="IPR036179">
    <property type="entry name" value="Ig-like_dom_sf"/>
</dbReference>
<dbReference type="InterPro" id="IPR050412">
    <property type="entry name" value="Ig-like_Receptors_ImmuneReg"/>
</dbReference>
<organism evidence="15 16">
    <name type="scientific">Tursiops truncatus</name>
    <name type="common">Atlantic bottle-nosed dolphin</name>
    <name type="synonym">Delphinus truncatus</name>
    <dbReference type="NCBI Taxonomy" id="9739"/>
    <lineage>
        <taxon>Eukaryota</taxon>
        <taxon>Metazoa</taxon>
        <taxon>Chordata</taxon>
        <taxon>Craniata</taxon>
        <taxon>Vertebrata</taxon>
        <taxon>Euteleostomi</taxon>
        <taxon>Mammalia</taxon>
        <taxon>Eutheria</taxon>
        <taxon>Laurasiatheria</taxon>
        <taxon>Artiodactyla</taxon>
        <taxon>Whippomorpha</taxon>
        <taxon>Cetacea</taxon>
        <taxon>Odontoceti</taxon>
        <taxon>Delphinidae</taxon>
        <taxon>Tursiops</taxon>
    </lineage>
</organism>
<evidence type="ECO:0000256" key="1">
    <source>
        <dbReference type="ARBA" id="ARBA00004162"/>
    </source>
</evidence>
<evidence type="ECO:0000313" key="16">
    <source>
        <dbReference type="RefSeq" id="XP_033701695.1"/>
    </source>
</evidence>
<keyword evidence="5" id="KW-0677">Repeat</keyword>
<feature type="region of interest" description="Disordered" evidence="11">
    <location>
        <begin position="551"/>
        <end position="655"/>
    </location>
</feature>
<dbReference type="InParanoid" id="A0A6J3QGY2"/>
<feature type="domain" description="Ig-like" evidence="14">
    <location>
        <begin position="27"/>
        <end position="118"/>
    </location>
</feature>
<evidence type="ECO:0000256" key="8">
    <source>
        <dbReference type="ARBA" id="ARBA00023157"/>
    </source>
</evidence>
<dbReference type="GO" id="GO:0032396">
    <property type="term" value="F:inhibitory MHC class I receptor activity"/>
    <property type="evidence" value="ECO:0007669"/>
    <property type="project" value="TreeGrafter"/>
</dbReference>
<dbReference type="FunFam" id="2.60.40.10:FF:000049">
    <property type="entry name" value="Leukocyte immunoglobulin-like receptor subfamily B member 1"/>
    <property type="match status" value="4"/>
</dbReference>
<dbReference type="InterPro" id="IPR003599">
    <property type="entry name" value="Ig_sub"/>
</dbReference>
<keyword evidence="9" id="KW-0325">Glycoprotein</keyword>
<evidence type="ECO:0000256" key="5">
    <source>
        <dbReference type="ARBA" id="ARBA00022737"/>
    </source>
</evidence>
<keyword evidence="3 12" id="KW-0812">Transmembrane</keyword>
<dbReference type="SUPFAM" id="SSF48726">
    <property type="entry name" value="Immunoglobulin"/>
    <property type="match status" value="4"/>
</dbReference>
<evidence type="ECO:0000256" key="9">
    <source>
        <dbReference type="ARBA" id="ARBA00023180"/>
    </source>
</evidence>
<dbReference type="FunCoup" id="A0A6J3QGY2">
    <property type="interactions" value="206"/>
</dbReference>
<evidence type="ECO:0000256" key="3">
    <source>
        <dbReference type="ARBA" id="ARBA00022692"/>
    </source>
</evidence>
<proteinExistence type="predicted"/>
<sequence>MPPSLTALLCLGLSVGLRTQVQAGTLPKPTIWAEPGSVIPWGSPVTIWCQGTLGVREFHLNKEGSSPPWYRKPSLEPGDKGNFSISYMTQDYAGRYHCYYRSPTGWSERSGPLELVVTGAHRKPTLSALPSPVVTSGGTVTLQCGSWEGLHGFILTKEGEPKSSWTLDAQRGPQGQTQALFPVGRVTPSHRWMFRCHGFYRDTPQVWSAPSDPLELLVPGVSGKPSLLTPQGPVVASGQSLTLQCRSDVGYDRFALSQEGRQALPQSPGRQPQAGLSQADFPLGTVTITHAGRYRCYGGHNLSSEWSAPSDPLDILVAGEEPARWFPDTPSLSVQPGPLVASGENVTLLCQSGSTRETFLLFKEGAAQPPQRLRSKYRGGHFQAEFSMSPVTSAHNGTYRCYSSLSSNPYLLSHASAPLELAVSGGSEVGALPPTEPGPQTGLKWYLNVLIGVSVAFVLLPLVLLVRHWGQSRHKKSARVRGRGRKSPRAEPLSSAPAQGEADFHPPAGAADPEPKDTGLQSSSCPATAAQDQALYAAVNDTQPEDRVQLDHPQNRQDADPQEGTYAQVNHSRSRLRRGVATSPSSLSGRLLDTKDRQAEEDEQRDGQAAASEAPQDVTYAQLNHSTFRRETATPAPQSGEPPEEPSVYAALAIR</sequence>
<dbReference type="InterPro" id="IPR003598">
    <property type="entry name" value="Ig_sub2"/>
</dbReference>